<feature type="signal peptide" evidence="3">
    <location>
        <begin position="1"/>
        <end position="47"/>
    </location>
</feature>
<dbReference type="PANTHER" id="PTHR30023:SF0">
    <property type="entry name" value="PENICILLIN-SENSITIVE CARBOXYPEPTIDASE A"/>
    <property type="match status" value="1"/>
</dbReference>
<dbReference type="InterPro" id="IPR000667">
    <property type="entry name" value="Peptidase_S13"/>
</dbReference>
<reference evidence="4 5" key="1">
    <citation type="submission" date="2019-04" db="EMBL/GenBank/DDBJ databases">
        <title>Lampropedia sp YIM MLB12 draf genome.</title>
        <authorList>
            <person name="Wang Y.-X."/>
        </authorList>
    </citation>
    <scope>NUCLEOTIDE SEQUENCE [LARGE SCALE GENOMIC DNA]</scope>
    <source>
        <strain evidence="4 5">YIM MLB12</strain>
    </source>
</reference>
<accession>A0A4S5BJ19</accession>
<dbReference type="EC" id="3.4.16.4" evidence="4"/>
<dbReference type="RefSeq" id="WP_136406931.1">
    <property type="nucleotide sequence ID" value="NZ_SSWX01000015.1"/>
</dbReference>
<dbReference type="GO" id="GO:0009002">
    <property type="term" value="F:serine-type D-Ala-D-Ala carboxypeptidase activity"/>
    <property type="evidence" value="ECO:0007669"/>
    <property type="project" value="UniProtKB-EC"/>
</dbReference>
<comment type="caution">
    <text evidence="4">The sequence shown here is derived from an EMBL/GenBank/DDBJ whole genome shotgun (WGS) entry which is preliminary data.</text>
</comment>
<dbReference type="Gene3D" id="3.40.710.10">
    <property type="entry name" value="DD-peptidase/beta-lactamase superfamily"/>
    <property type="match status" value="2"/>
</dbReference>
<organism evidence="4 5">
    <name type="scientific">Lampropedia aestuarii</name>
    <dbReference type="NCBI Taxonomy" id="2562762"/>
    <lineage>
        <taxon>Bacteria</taxon>
        <taxon>Pseudomonadati</taxon>
        <taxon>Pseudomonadota</taxon>
        <taxon>Betaproteobacteria</taxon>
        <taxon>Burkholderiales</taxon>
        <taxon>Comamonadaceae</taxon>
        <taxon>Lampropedia</taxon>
    </lineage>
</organism>
<gene>
    <name evidence="4" type="primary">dacB</name>
    <name evidence="4" type="ORF">E8K88_12095</name>
</gene>
<keyword evidence="4" id="KW-0645">Protease</keyword>
<dbReference type="OrthoDB" id="9802627at2"/>
<name>A0A4S5BJ19_9BURK</name>
<keyword evidence="3" id="KW-0732">Signal</keyword>
<dbReference type="AlphaFoldDB" id="A0A4S5BJ19"/>
<evidence type="ECO:0000256" key="3">
    <source>
        <dbReference type="SAM" id="SignalP"/>
    </source>
</evidence>
<evidence type="ECO:0000313" key="5">
    <source>
        <dbReference type="Proteomes" id="UP000306236"/>
    </source>
</evidence>
<evidence type="ECO:0000313" key="4">
    <source>
        <dbReference type="EMBL" id="THJ32434.1"/>
    </source>
</evidence>
<dbReference type="GO" id="GO:0006508">
    <property type="term" value="P:proteolysis"/>
    <property type="evidence" value="ECO:0007669"/>
    <property type="project" value="InterPro"/>
</dbReference>
<comment type="similarity">
    <text evidence="1">Belongs to the peptidase S13 family.</text>
</comment>
<evidence type="ECO:0000256" key="2">
    <source>
        <dbReference type="ARBA" id="ARBA00022801"/>
    </source>
</evidence>
<dbReference type="NCBIfam" id="TIGR00666">
    <property type="entry name" value="PBP4"/>
    <property type="match status" value="1"/>
</dbReference>
<keyword evidence="2 4" id="KW-0378">Hydrolase</keyword>
<dbReference type="Proteomes" id="UP000306236">
    <property type="component" value="Unassembled WGS sequence"/>
</dbReference>
<dbReference type="EMBL" id="SSWX01000015">
    <property type="protein sequence ID" value="THJ32434.1"/>
    <property type="molecule type" value="Genomic_DNA"/>
</dbReference>
<dbReference type="SUPFAM" id="SSF56601">
    <property type="entry name" value="beta-lactamase/transpeptidase-like"/>
    <property type="match status" value="1"/>
</dbReference>
<dbReference type="PANTHER" id="PTHR30023">
    <property type="entry name" value="D-ALANYL-D-ALANINE CARBOXYPEPTIDASE"/>
    <property type="match status" value="1"/>
</dbReference>
<evidence type="ECO:0000256" key="1">
    <source>
        <dbReference type="ARBA" id="ARBA00006096"/>
    </source>
</evidence>
<sequence length="512" mass="54603">MNRSSKPFRPAALRLPAAAPIRRLCAWAATALAALASSSLLTPLAHAQDARTANAQTSAAMASALPEGFVAALNKAKIPLNSVSVWVQAVDGAPSPRVNYRADQLVSPASTMKLVTTYAALDRLGPAYTWHTRIYTDGEITDGSLKGNLYIQGGGDPKLVMERLWALLRQVQQRGVKVIVGDIVLDRSAFVLPAHNAAEFDDEPLRPYNASPDALLLNFKTVIMRFVPDRQLGIARIELSPPMAHLQVPSSVALNTKLKNCPSNWRNQLQLDASQSGQWLLGGSYPAACGELNWSVAYPDPEAFANKAVEGMWRDIGGSLTGSVHAGVTPAHLTPLITEPSLSLTEIVRDVNKYSNNVMADHVFLAQGSVGGRGQAMTFEAAQKAIEQWWVQRLGNPPGTLVIDNGSGLSRAARVTAQTLGNMLVHAWSSPVMPELMASMPAVGVDGTMRRSRANASAHIKTGSLRDVNAIAGYVNGNSGKRYAVVAVVNDPLAAGARGAAFDSLIDWVAND</sequence>
<proteinExistence type="inferred from homology"/>
<keyword evidence="5" id="KW-1185">Reference proteome</keyword>
<feature type="chain" id="PRO_5020877310" evidence="3">
    <location>
        <begin position="48"/>
        <end position="512"/>
    </location>
</feature>
<keyword evidence="4" id="KW-0121">Carboxypeptidase</keyword>
<dbReference type="InterPro" id="IPR012338">
    <property type="entry name" value="Beta-lactam/transpept-like"/>
</dbReference>
<dbReference type="GO" id="GO:0000270">
    <property type="term" value="P:peptidoglycan metabolic process"/>
    <property type="evidence" value="ECO:0007669"/>
    <property type="project" value="TreeGrafter"/>
</dbReference>
<dbReference type="Gene3D" id="3.50.80.20">
    <property type="entry name" value="D-Ala-D-Ala carboxypeptidase C, peptidase S13"/>
    <property type="match status" value="1"/>
</dbReference>
<protein>
    <submittedName>
        <fullName evidence="4">D-alanyl-D-alanine carboxypeptidase/D-alanyl-D-alanine-endopeptidase</fullName>
        <ecNumber evidence="4">3.4.16.4</ecNumber>
    </submittedName>
</protein>
<dbReference type="Pfam" id="PF02113">
    <property type="entry name" value="Peptidase_S13"/>
    <property type="match status" value="1"/>
</dbReference>
<dbReference type="PRINTS" id="PR00922">
    <property type="entry name" value="DADACBPTASE3"/>
</dbReference>